<gene>
    <name evidence="1" type="ORF">BGZ65_012550</name>
</gene>
<dbReference type="Proteomes" id="UP000749646">
    <property type="component" value="Unassembled WGS sequence"/>
</dbReference>
<protein>
    <submittedName>
        <fullName evidence="1">Uncharacterized protein</fullName>
    </submittedName>
</protein>
<comment type="caution">
    <text evidence="1">The sequence shown here is derived from an EMBL/GenBank/DDBJ whole genome shotgun (WGS) entry which is preliminary data.</text>
</comment>
<dbReference type="OrthoDB" id="2422126at2759"/>
<evidence type="ECO:0000313" key="1">
    <source>
        <dbReference type="EMBL" id="KAF9944142.1"/>
    </source>
</evidence>
<evidence type="ECO:0000313" key="2">
    <source>
        <dbReference type="Proteomes" id="UP000749646"/>
    </source>
</evidence>
<proteinExistence type="predicted"/>
<sequence>MAAPVAVSLLPDGFYRLHNGGLHNPGSWYYVTAEPNAGLVSLLPKSETAFQVWQLRNHLNGQVSLEVRGKPGYYLTPGGSGALAGEPLGVTQTQQMWDFGKFAGGPFTRYYLAYPEPILGKTLLVSEGTELESVIFTNQEGGVTATQAWKFAPAA</sequence>
<reference evidence="1" key="1">
    <citation type="journal article" date="2020" name="Fungal Divers.">
        <title>Resolving the Mortierellaceae phylogeny through synthesis of multi-gene phylogenetics and phylogenomics.</title>
        <authorList>
            <person name="Vandepol N."/>
            <person name="Liber J."/>
            <person name="Desiro A."/>
            <person name="Na H."/>
            <person name="Kennedy M."/>
            <person name="Barry K."/>
            <person name="Grigoriev I.V."/>
            <person name="Miller A.N."/>
            <person name="O'Donnell K."/>
            <person name="Stajich J.E."/>
            <person name="Bonito G."/>
        </authorList>
    </citation>
    <scope>NUCLEOTIDE SEQUENCE</scope>
    <source>
        <strain evidence="1">MES-2147</strain>
    </source>
</reference>
<dbReference type="EMBL" id="JAAAHW010008551">
    <property type="protein sequence ID" value="KAF9944142.1"/>
    <property type="molecule type" value="Genomic_DNA"/>
</dbReference>
<organism evidence="1 2">
    <name type="scientific">Modicella reniformis</name>
    <dbReference type="NCBI Taxonomy" id="1440133"/>
    <lineage>
        <taxon>Eukaryota</taxon>
        <taxon>Fungi</taxon>
        <taxon>Fungi incertae sedis</taxon>
        <taxon>Mucoromycota</taxon>
        <taxon>Mortierellomycotina</taxon>
        <taxon>Mortierellomycetes</taxon>
        <taxon>Mortierellales</taxon>
        <taxon>Mortierellaceae</taxon>
        <taxon>Modicella</taxon>
    </lineage>
</organism>
<accession>A0A9P6IQ41</accession>
<dbReference type="AlphaFoldDB" id="A0A9P6IQ41"/>
<name>A0A9P6IQ41_9FUNG</name>
<keyword evidence="2" id="KW-1185">Reference proteome</keyword>